<organism evidence="1">
    <name type="scientific">bioreactor metagenome</name>
    <dbReference type="NCBI Taxonomy" id="1076179"/>
    <lineage>
        <taxon>unclassified sequences</taxon>
        <taxon>metagenomes</taxon>
        <taxon>ecological metagenomes</taxon>
    </lineage>
</organism>
<reference evidence="1" key="1">
    <citation type="submission" date="2019-08" db="EMBL/GenBank/DDBJ databases">
        <authorList>
            <person name="Kucharzyk K."/>
            <person name="Murdoch R.W."/>
            <person name="Higgins S."/>
            <person name="Loffler F."/>
        </authorList>
    </citation>
    <scope>NUCLEOTIDE SEQUENCE</scope>
</reference>
<dbReference type="AntiFam" id="ANF00080">
    <property type="entry name" value="Shadow ORF (opposite dnaE)"/>
</dbReference>
<accession>A0A644YG06</accession>
<dbReference type="EMBL" id="VSSQ01004979">
    <property type="protein sequence ID" value="MPM27380.1"/>
    <property type="molecule type" value="Genomic_DNA"/>
</dbReference>
<sequence>MRIVADVGQHHLTGEDRHRLLLAADGALDLDDGVRRQDRRDELVDLVEALHLDGAAEVLDVDQRPQVAALVLLAHHLGDHPGDGDLLAVLGAVLVEDLLDATVGEPGQHRFHALQRVVGDVEAEHLALEGELGPLVPLLHVGHHDGGRVVLDGLVPEHREQVVLAVRLVALATGDLVDRLLEALHQGAPVVAHRVEGAGLDQRFDQPLVADGQRLLVEELVERPRPAALLAGGDDLLDDVLADVADGGQPEADVLPDRGELGRGLVDVGGQHLDAHPSALAEVDRHLVLVVLDRLQQPGHVLHRVVGLEVGGPVRDQPVRRGVGLVEGVVGERQQDVPQRLHRLGGVAALQHAVLEGLELGVQFLLLLLAHRPPEHVGATQGVAGQLLGDGHHLLLVDDQAVRLAEDVRQRLGQLGVDRLHRLLAGLAPGVLVVRVGAHRAGSVERADGRDVVEAVRLHRAQQRPHRPAVQLEDAEGVTGLQQLEGLRVVQGELLQHDLLVPVEPDVLQRVGEDGEVAQAEEVHLDQAQRLARRVVELGDDLAVLLALHQRDDVHDRLGRHDHPAGVHAPLPLQPLQAHRGVDDLAHLRLGVVQRAELLALQVALVAVVEQLLQRDVLAHHRVGHRLGDLVAQRVRLAQHPAGVLDRLLGLDGAVRDDRADLVGAVLVGDVLDHVAAAPVVEVDVEVGHRDALGVEEALEDQAVLDRVQLGDVQGVRAHRAGAGATAGADLDALGLGPLDVVGHHQEVPREAHLLDDADLVVGPVADLGGDPVGVAVVQALVDLGDEPGLLGLPRRHLEVRHELADRVLEADLAALGDLQGVVARLGELAEQLAHLPG</sequence>
<evidence type="ECO:0000313" key="1">
    <source>
        <dbReference type="EMBL" id="MPM27380.1"/>
    </source>
</evidence>
<gene>
    <name evidence="1" type="ORF">SDC9_73890</name>
</gene>
<name>A0A644YG06_9ZZZZ</name>
<evidence type="ECO:0008006" key="2">
    <source>
        <dbReference type="Google" id="ProtNLM"/>
    </source>
</evidence>
<comment type="caution">
    <text evidence="1">The sequence shown here is derived from an EMBL/GenBank/DDBJ whole genome shotgun (WGS) entry which is preliminary data.</text>
</comment>
<dbReference type="AlphaFoldDB" id="A0A644YG06"/>
<dbReference type="AntiFam" id="ANF00234">
    <property type="entry name" value="Shadow ORF (opposite dnaE1)"/>
</dbReference>
<proteinExistence type="predicted"/>
<protein>
    <recommendedName>
        <fullName evidence="2">NAD-specific glutamate dehydrogenase</fullName>
    </recommendedName>
</protein>